<dbReference type="EMBL" id="AOFM01000009">
    <property type="protein sequence ID" value="EME73654.1"/>
    <property type="molecule type" value="Genomic_DNA"/>
</dbReference>
<organism evidence="1 2">
    <name type="scientific">Bacillus sonorensis L12</name>
    <dbReference type="NCBI Taxonomy" id="1274524"/>
    <lineage>
        <taxon>Bacteria</taxon>
        <taxon>Bacillati</taxon>
        <taxon>Bacillota</taxon>
        <taxon>Bacilli</taxon>
        <taxon>Bacillales</taxon>
        <taxon>Bacillaceae</taxon>
        <taxon>Bacillus</taxon>
    </lineage>
</organism>
<reference evidence="1 2" key="1">
    <citation type="journal article" date="2013" name="Genome Announc.">
        <title>Draft Whole-Genome Sequence of Bacillus sonorensis Strain L12, a Source of Nonribosomal Lipopeptides.</title>
        <authorList>
            <person name="Adimpong D.B."/>
            <person name="Sorensen K.I."/>
            <person name="Nielsen D.S."/>
            <person name="Thorsen L."/>
            <person name="Rasmussen T.B."/>
            <person name="Derkx P.M."/>
            <person name="Jespersen L."/>
        </authorList>
    </citation>
    <scope>NUCLEOTIDE SEQUENCE [LARGE SCALE GENOMIC DNA]</scope>
    <source>
        <strain evidence="1 2">L12</strain>
    </source>
</reference>
<evidence type="ECO:0000313" key="1">
    <source>
        <dbReference type="EMBL" id="EME73654.1"/>
    </source>
</evidence>
<name>M5P2I9_9BACI</name>
<dbReference type="AlphaFoldDB" id="M5P2I9"/>
<comment type="caution">
    <text evidence="1">The sequence shown here is derived from an EMBL/GenBank/DDBJ whole genome shotgun (WGS) entry which is preliminary data.</text>
</comment>
<dbReference type="Proteomes" id="UP000011907">
    <property type="component" value="Unassembled WGS sequence"/>
</dbReference>
<dbReference type="STRING" id="1274524.BSONL12_18089"/>
<proteinExistence type="predicted"/>
<protein>
    <submittedName>
        <fullName evidence="1">Uncharacterized protein</fullName>
    </submittedName>
</protein>
<evidence type="ECO:0000313" key="2">
    <source>
        <dbReference type="Proteomes" id="UP000011907"/>
    </source>
</evidence>
<sequence>MPVMKKLFKNVVKLTPVIYPIARKIIKDRKAKKT</sequence>
<accession>M5P2I9</accession>
<gene>
    <name evidence="1" type="ORF">BSONL12_18089</name>
</gene>